<dbReference type="GO" id="GO:0003400">
    <property type="term" value="P:regulation of COPII vesicle coating"/>
    <property type="evidence" value="ECO:0007669"/>
    <property type="project" value="TreeGrafter"/>
</dbReference>
<dbReference type="InterPro" id="IPR045260">
    <property type="entry name" value="Sec12-like"/>
</dbReference>
<evidence type="ECO:0000256" key="1">
    <source>
        <dbReference type="ARBA" id="ARBA00004648"/>
    </source>
</evidence>
<dbReference type="Proteomes" id="UP001049176">
    <property type="component" value="Chromosome 2"/>
</dbReference>
<dbReference type="Pfam" id="PF00400">
    <property type="entry name" value="WD40"/>
    <property type="match status" value="1"/>
</dbReference>
<dbReference type="Gene3D" id="2.130.10.10">
    <property type="entry name" value="YVTN repeat-like/Quinoprotein amine dehydrogenase"/>
    <property type="match status" value="1"/>
</dbReference>
<comment type="subcellular location">
    <subcellularLocation>
        <location evidence="1">Endoplasmic reticulum membrane</location>
        <topology evidence="1">Single-pass type II membrane protein</topology>
    </subcellularLocation>
</comment>
<name>A0A9P7UYS4_9AGAR</name>
<accession>A0A9P7UYS4</accession>
<sequence>MSMAAVLEAGILACGINSAPEQLASGPNKNCRVFQVQDKKISLVETCSTLILRDGDDDFQKVTAFSLDGGLLAAGSSHSLHLLSCPSLGLACAPVSTEQEIYDATFSSDKLVVATTANLQVYSLPGFDAGAFEKSSKKGKQKAQSIEAAALELERTLELPSSLRGSSGGSYRSVRQHPTIPEVMYTVVNTAPARTRSKSTPRQGYICKWNTKNWTMEKSRKVSDRGLTCFSLSPDGRFLGYGSSDLSIGILDAKTLATVATILKAHEFPPTTLVFNTTSKLLVSSSADNSIRVVRVPDQVGSSGWGWSLLLVLIAVLVSIIAFAIQRYLLQ</sequence>
<evidence type="ECO:0000256" key="4">
    <source>
        <dbReference type="ARBA" id="ARBA00022692"/>
    </source>
</evidence>
<dbReference type="EMBL" id="CM032182">
    <property type="protein sequence ID" value="KAG7097133.1"/>
    <property type="molecule type" value="Genomic_DNA"/>
</dbReference>
<dbReference type="GeneID" id="66073587"/>
<evidence type="ECO:0000313" key="12">
    <source>
        <dbReference type="EMBL" id="KAG7097133.1"/>
    </source>
</evidence>
<evidence type="ECO:0000256" key="9">
    <source>
        <dbReference type="ARBA" id="ARBA00022989"/>
    </source>
</evidence>
<dbReference type="RefSeq" id="XP_043013603.1">
    <property type="nucleotide sequence ID" value="XM_043149001.1"/>
</dbReference>
<dbReference type="InterPro" id="IPR015943">
    <property type="entry name" value="WD40/YVTN_repeat-like_dom_sf"/>
</dbReference>
<dbReference type="GO" id="GO:0005085">
    <property type="term" value="F:guanyl-nucleotide exchange factor activity"/>
    <property type="evidence" value="ECO:0007669"/>
    <property type="project" value="InterPro"/>
</dbReference>
<protein>
    <recommendedName>
        <fullName evidence="14">WD40 repeat-like protein</fullName>
    </recommendedName>
</protein>
<dbReference type="GO" id="GO:0015031">
    <property type="term" value="P:protein transport"/>
    <property type="evidence" value="ECO:0007669"/>
    <property type="project" value="UniProtKB-KW"/>
</dbReference>
<keyword evidence="9 11" id="KW-1133">Transmembrane helix</keyword>
<evidence type="ECO:0000256" key="7">
    <source>
        <dbReference type="ARBA" id="ARBA00022892"/>
    </source>
</evidence>
<evidence type="ECO:0000256" key="5">
    <source>
        <dbReference type="ARBA" id="ARBA00022737"/>
    </source>
</evidence>
<keyword evidence="13" id="KW-1185">Reference proteome</keyword>
<dbReference type="InterPro" id="IPR001680">
    <property type="entry name" value="WD40_rpt"/>
</dbReference>
<keyword evidence="2" id="KW-0813">Transport</keyword>
<dbReference type="PANTHER" id="PTHR23284:SF0">
    <property type="entry name" value="PROLACTIN REGULATORY ELEMENT-BINDING PROTEIN"/>
    <property type="match status" value="1"/>
</dbReference>
<feature type="transmembrane region" description="Helical" evidence="11">
    <location>
        <begin position="305"/>
        <end position="325"/>
    </location>
</feature>
<evidence type="ECO:0000256" key="11">
    <source>
        <dbReference type="SAM" id="Phobius"/>
    </source>
</evidence>
<gene>
    <name evidence="12" type="ORF">E1B28_004511</name>
</gene>
<dbReference type="PANTHER" id="PTHR23284">
    <property type="entry name" value="PROLACTIN REGULATORY ELEMENT BINDING PROTEIN"/>
    <property type="match status" value="1"/>
</dbReference>
<keyword evidence="7" id="KW-0931">ER-Golgi transport</keyword>
<evidence type="ECO:0000256" key="6">
    <source>
        <dbReference type="ARBA" id="ARBA00022824"/>
    </source>
</evidence>
<keyword evidence="6" id="KW-0256">Endoplasmic reticulum</keyword>
<keyword evidence="5" id="KW-0677">Repeat</keyword>
<proteinExistence type="predicted"/>
<keyword evidence="3" id="KW-0853">WD repeat</keyword>
<reference evidence="12" key="1">
    <citation type="journal article" date="2021" name="Genome Biol. Evol.">
        <title>The assembled and annotated genome of the fairy-ring fungus Marasmius oreades.</title>
        <authorList>
            <person name="Hiltunen M."/>
            <person name="Ament-Velasquez S.L."/>
            <person name="Johannesson H."/>
        </authorList>
    </citation>
    <scope>NUCLEOTIDE SEQUENCE</scope>
    <source>
        <strain evidence="12">03SP1</strain>
    </source>
</reference>
<organism evidence="12 13">
    <name type="scientific">Marasmius oreades</name>
    <name type="common">fairy-ring Marasmius</name>
    <dbReference type="NCBI Taxonomy" id="181124"/>
    <lineage>
        <taxon>Eukaryota</taxon>
        <taxon>Fungi</taxon>
        <taxon>Dikarya</taxon>
        <taxon>Basidiomycota</taxon>
        <taxon>Agaricomycotina</taxon>
        <taxon>Agaricomycetes</taxon>
        <taxon>Agaricomycetidae</taxon>
        <taxon>Agaricales</taxon>
        <taxon>Marasmiineae</taxon>
        <taxon>Marasmiaceae</taxon>
        <taxon>Marasmius</taxon>
    </lineage>
</organism>
<dbReference type="InterPro" id="IPR036322">
    <property type="entry name" value="WD40_repeat_dom_sf"/>
</dbReference>
<comment type="caution">
    <text evidence="12">The sequence shown here is derived from an EMBL/GenBank/DDBJ whole genome shotgun (WGS) entry which is preliminary data.</text>
</comment>
<evidence type="ECO:0000256" key="8">
    <source>
        <dbReference type="ARBA" id="ARBA00022927"/>
    </source>
</evidence>
<dbReference type="GO" id="GO:0005789">
    <property type="term" value="C:endoplasmic reticulum membrane"/>
    <property type="evidence" value="ECO:0007669"/>
    <property type="project" value="UniProtKB-SubCell"/>
</dbReference>
<dbReference type="OrthoDB" id="2013972at2759"/>
<evidence type="ECO:0000256" key="2">
    <source>
        <dbReference type="ARBA" id="ARBA00022448"/>
    </source>
</evidence>
<dbReference type="SUPFAM" id="SSF50978">
    <property type="entry name" value="WD40 repeat-like"/>
    <property type="match status" value="1"/>
</dbReference>
<evidence type="ECO:0000256" key="10">
    <source>
        <dbReference type="ARBA" id="ARBA00023136"/>
    </source>
</evidence>
<evidence type="ECO:0008006" key="14">
    <source>
        <dbReference type="Google" id="ProtNLM"/>
    </source>
</evidence>
<keyword evidence="10 11" id="KW-0472">Membrane</keyword>
<keyword evidence="4 11" id="KW-0812">Transmembrane</keyword>
<dbReference type="KEGG" id="more:E1B28_004511"/>
<dbReference type="AlphaFoldDB" id="A0A9P7UYS4"/>
<dbReference type="GO" id="GO:0006888">
    <property type="term" value="P:endoplasmic reticulum to Golgi vesicle-mediated transport"/>
    <property type="evidence" value="ECO:0007669"/>
    <property type="project" value="TreeGrafter"/>
</dbReference>
<evidence type="ECO:0000313" key="13">
    <source>
        <dbReference type="Proteomes" id="UP001049176"/>
    </source>
</evidence>
<dbReference type="SMART" id="SM00320">
    <property type="entry name" value="WD40"/>
    <property type="match status" value="2"/>
</dbReference>
<keyword evidence="8" id="KW-0653">Protein transport</keyword>
<evidence type="ECO:0000256" key="3">
    <source>
        <dbReference type="ARBA" id="ARBA00022574"/>
    </source>
</evidence>